<dbReference type="AlphaFoldDB" id="A0A135RVW4"/>
<dbReference type="PANTHER" id="PTHR37577:SF1">
    <property type="entry name" value="INTEGRAL MEMBRANE PROTEIN"/>
    <property type="match status" value="1"/>
</dbReference>
<protein>
    <submittedName>
        <fullName evidence="2">Uncharacterized protein</fullName>
    </submittedName>
</protein>
<name>A0A135RVW4_9PEZI</name>
<comment type="caution">
    <text evidence="2">The sequence shown here is derived from an EMBL/GenBank/DDBJ whole genome shotgun (WGS) entry which is preliminary data.</text>
</comment>
<gene>
    <name evidence="2" type="ORF">CSIM01_06759</name>
</gene>
<accession>A0A135RVW4</accession>
<evidence type="ECO:0000256" key="1">
    <source>
        <dbReference type="SAM" id="Phobius"/>
    </source>
</evidence>
<dbReference type="PANTHER" id="PTHR37577">
    <property type="entry name" value="INTEGRAL MEMBRANE PROTEIN"/>
    <property type="match status" value="1"/>
</dbReference>
<feature type="transmembrane region" description="Helical" evidence="1">
    <location>
        <begin position="28"/>
        <end position="49"/>
    </location>
</feature>
<dbReference type="OrthoDB" id="4851483at2759"/>
<keyword evidence="1" id="KW-0472">Membrane</keyword>
<feature type="transmembrane region" description="Helical" evidence="1">
    <location>
        <begin position="166"/>
        <end position="188"/>
    </location>
</feature>
<organism evidence="2 3">
    <name type="scientific">Colletotrichum simmondsii</name>
    <dbReference type="NCBI Taxonomy" id="703756"/>
    <lineage>
        <taxon>Eukaryota</taxon>
        <taxon>Fungi</taxon>
        <taxon>Dikarya</taxon>
        <taxon>Ascomycota</taxon>
        <taxon>Pezizomycotina</taxon>
        <taxon>Sordariomycetes</taxon>
        <taxon>Hypocreomycetidae</taxon>
        <taxon>Glomerellales</taxon>
        <taxon>Glomerellaceae</taxon>
        <taxon>Colletotrichum</taxon>
        <taxon>Colletotrichum acutatum species complex</taxon>
    </lineage>
</organism>
<dbReference type="Proteomes" id="UP000070328">
    <property type="component" value="Unassembled WGS sequence"/>
</dbReference>
<keyword evidence="1" id="KW-0812">Transmembrane</keyword>
<sequence length="617" mass="67915">MDLNCTAPEGPLNASGDIVGYGPAPPQILAAFMGTTTIMMAAVILAYFFDGVDDEVLNDLDRKIISSVTWNKSRKKSGSNQFEDERERQRLRQRRSKAFSQFILALSDQQLITGLAILIAVISGTGSLSQFEFSTAHSLAWFSSTTHLATLDILRQKLKSQNQWVFHVRVFGMVCFLVLLTYTTAVIADMDRNHKGKATAPAACLSSSDGAGILVSQEGLPLLLLWSGYISRLQNLYLKERGIAPLLDLVYSRLALLLAKEKASLAEMVQGEAASYPKSESTAFSLSFKMLQEKAAAHRKSEALLNARSRLEEHRPGPIYNLVAKVFGDGEMTSFLAGFRLLDLGARRSIAGTRYSSSLLSTSPKLIFTFGFGVSQIVLRRFLKSPDLTPESIEMGFGQIVALFLLLQPLMAVGDVYTGEALPLAAAQYKSGGTAGPLDSTMHQCQTSGNDADPSSVEPCNYVTHFDEIKQYLYTTASDPNMVPQELQEDMYKLFLELKETENRFGFGPSILLYIVDILLSIPLGPLLVPFESYDAERLPLVILGTIWMTLKTRRTMAAMLVVIETFSPVRRGPCKSEETFLWTESVLLLADEEASNNAASLAGNQEGVEMEEIDLR</sequence>
<proteinExistence type="predicted"/>
<evidence type="ECO:0000313" key="2">
    <source>
        <dbReference type="EMBL" id="KXH27840.1"/>
    </source>
</evidence>
<keyword evidence="3" id="KW-1185">Reference proteome</keyword>
<reference evidence="2 3" key="1">
    <citation type="submission" date="2014-02" db="EMBL/GenBank/DDBJ databases">
        <title>The genome sequence of Colletotrichum simmondsii CBS122122.</title>
        <authorList>
            <person name="Baroncelli R."/>
            <person name="Thon M.R."/>
        </authorList>
    </citation>
    <scope>NUCLEOTIDE SEQUENCE [LARGE SCALE GENOMIC DNA]</scope>
    <source>
        <strain evidence="2 3">CBS122122</strain>
    </source>
</reference>
<dbReference type="EMBL" id="JFBX01000805">
    <property type="protein sequence ID" value="KXH27840.1"/>
    <property type="molecule type" value="Genomic_DNA"/>
</dbReference>
<keyword evidence="1" id="KW-1133">Transmembrane helix</keyword>
<dbReference type="InterPro" id="IPR053018">
    <property type="entry name" value="Elsinochrome_Biosynth-Asso"/>
</dbReference>
<evidence type="ECO:0000313" key="3">
    <source>
        <dbReference type="Proteomes" id="UP000070328"/>
    </source>
</evidence>